<dbReference type="InterPro" id="IPR001667">
    <property type="entry name" value="DDH_dom"/>
</dbReference>
<evidence type="ECO:0000256" key="5">
    <source>
        <dbReference type="ARBA" id="ARBA00022839"/>
    </source>
</evidence>
<dbReference type="PANTHER" id="PTHR30255:SF2">
    <property type="entry name" value="SINGLE-STRANDED-DNA-SPECIFIC EXONUCLEASE RECJ"/>
    <property type="match status" value="1"/>
</dbReference>
<proteinExistence type="inferred from homology"/>
<evidence type="ECO:0000259" key="9">
    <source>
        <dbReference type="Pfam" id="PF17768"/>
    </source>
</evidence>
<keyword evidence="5 10" id="KW-0269">Exonuclease</keyword>
<evidence type="ECO:0000259" key="8">
    <source>
        <dbReference type="Pfam" id="PF02272"/>
    </source>
</evidence>
<comment type="similarity">
    <text evidence="1">Belongs to the RecJ family.</text>
</comment>
<evidence type="ECO:0000256" key="1">
    <source>
        <dbReference type="ARBA" id="ARBA00005915"/>
    </source>
</evidence>
<accession>A0A2N6D0T9</accession>
<dbReference type="PANTHER" id="PTHR30255">
    <property type="entry name" value="SINGLE-STRANDED-DNA-SPECIFIC EXONUCLEASE RECJ"/>
    <property type="match status" value="1"/>
</dbReference>
<dbReference type="EMBL" id="PKUN01000002">
    <property type="protein sequence ID" value="PLX63285.1"/>
    <property type="molecule type" value="Genomic_DNA"/>
</dbReference>
<dbReference type="InterPro" id="IPR051673">
    <property type="entry name" value="SSDNA_exonuclease_RecJ"/>
</dbReference>
<evidence type="ECO:0000256" key="6">
    <source>
        <dbReference type="SAM" id="Coils"/>
    </source>
</evidence>
<dbReference type="AlphaFoldDB" id="A0A2N6D0T9"/>
<organism evidence="10 11">
    <name type="scientific">Sedimenticola selenatireducens</name>
    <dbReference type="NCBI Taxonomy" id="191960"/>
    <lineage>
        <taxon>Bacteria</taxon>
        <taxon>Pseudomonadati</taxon>
        <taxon>Pseudomonadota</taxon>
        <taxon>Gammaproteobacteria</taxon>
        <taxon>Chromatiales</taxon>
        <taxon>Sedimenticolaceae</taxon>
        <taxon>Sedimenticola</taxon>
    </lineage>
</organism>
<gene>
    <name evidence="10" type="primary">recJ</name>
    <name evidence="10" type="ORF">C0630_02215</name>
</gene>
<keyword evidence="4" id="KW-0378">Hydrolase</keyword>
<dbReference type="GO" id="GO:0006310">
    <property type="term" value="P:DNA recombination"/>
    <property type="evidence" value="ECO:0007669"/>
    <property type="project" value="InterPro"/>
</dbReference>
<evidence type="ECO:0000256" key="2">
    <source>
        <dbReference type="ARBA" id="ARBA00019841"/>
    </source>
</evidence>
<dbReference type="GO" id="GO:0008409">
    <property type="term" value="F:5'-3' exonuclease activity"/>
    <property type="evidence" value="ECO:0007669"/>
    <property type="project" value="InterPro"/>
</dbReference>
<dbReference type="Gene3D" id="3.90.1640.30">
    <property type="match status" value="1"/>
</dbReference>
<dbReference type="Proteomes" id="UP000235015">
    <property type="component" value="Unassembled WGS sequence"/>
</dbReference>
<protein>
    <recommendedName>
        <fullName evidence="2">Single-stranded-DNA-specific exonuclease RecJ</fullName>
    </recommendedName>
</protein>
<dbReference type="Pfam" id="PF02272">
    <property type="entry name" value="DHHA1"/>
    <property type="match status" value="1"/>
</dbReference>
<dbReference type="STRING" id="1111735.GCA_000428045_02881"/>
<dbReference type="InterPro" id="IPR038763">
    <property type="entry name" value="DHH_sf"/>
</dbReference>
<reference evidence="10 11" key="1">
    <citation type="submission" date="2017-11" db="EMBL/GenBank/DDBJ databases">
        <title>Genome-resolved metagenomics identifies genetic mobility, metabolic interactions, and unexpected diversity in perchlorate-reducing communities.</title>
        <authorList>
            <person name="Barnum T.P."/>
            <person name="Figueroa I.A."/>
            <person name="Carlstrom C.I."/>
            <person name="Lucas L.N."/>
            <person name="Engelbrektson A.L."/>
            <person name="Coates J.D."/>
        </authorList>
    </citation>
    <scope>NUCLEOTIDE SEQUENCE [LARGE SCALE GENOMIC DNA]</scope>
    <source>
        <strain evidence="10">BM301</strain>
    </source>
</reference>
<dbReference type="SUPFAM" id="SSF64182">
    <property type="entry name" value="DHH phosphoesterases"/>
    <property type="match status" value="1"/>
</dbReference>
<feature type="domain" description="DHHA1" evidence="8">
    <location>
        <begin position="353"/>
        <end position="446"/>
    </location>
</feature>
<dbReference type="FunFam" id="3.90.1640.30:FF:000001">
    <property type="entry name" value="Single-stranded-DNA-specific exonuclease RecJ"/>
    <property type="match status" value="1"/>
</dbReference>
<dbReference type="Gene3D" id="3.10.310.30">
    <property type="match status" value="1"/>
</dbReference>
<feature type="domain" description="RecJ OB" evidence="9">
    <location>
        <begin position="462"/>
        <end position="564"/>
    </location>
</feature>
<dbReference type="NCBIfam" id="TIGR00644">
    <property type="entry name" value="recJ"/>
    <property type="match status" value="1"/>
</dbReference>
<feature type="coiled-coil region" evidence="6">
    <location>
        <begin position="309"/>
        <end position="336"/>
    </location>
</feature>
<evidence type="ECO:0000313" key="10">
    <source>
        <dbReference type="EMBL" id="PLX63285.1"/>
    </source>
</evidence>
<evidence type="ECO:0000256" key="3">
    <source>
        <dbReference type="ARBA" id="ARBA00022722"/>
    </source>
</evidence>
<comment type="caution">
    <text evidence="10">The sequence shown here is derived from an EMBL/GenBank/DDBJ whole genome shotgun (WGS) entry which is preliminary data.</text>
</comment>
<name>A0A2N6D0T9_9GAMM</name>
<evidence type="ECO:0000256" key="4">
    <source>
        <dbReference type="ARBA" id="ARBA00022801"/>
    </source>
</evidence>
<dbReference type="GO" id="GO:0006281">
    <property type="term" value="P:DNA repair"/>
    <property type="evidence" value="ECO:0007669"/>
    <property type="project" value="InterPro"/>
</dbReference>
<sequence>MRPAVSCQSVEQLSDLPPLLRRIYALRGVSGPDELQYSPGALIPPEQLGGTAGAAKLIHQVMENNGRILIVADFDADGATSCALAVRSLTAMGAERVMFMVPNRFSDGYGLTEEIAGKAADFGPDLVITVDNGISSLKGVALLREKGIAVMVTDHHLPGTDLPNANVIVNPNSPDESFESKHLAGVGVVLYVMVALRAWLRQIGWFESRDLAEPNLADFLDLVALGTVADVVRLDHNNRILVQQGLARIRAGRCCPLIREIFSKAGKSLARAVAGDLGFIVGPRLNAAGRLDDMSVGIAALISDSSIQAAKTADLLDQMNSERKQIEQAMKEQALEHLSRLELGEQLPYGLCVYQEGWHQGVIGILASRIKDRYHRPVIAFAEADENTLKGSARSIEGLHIRDTLEAIAVACPRLLQKFGGHAMAAGLTLAKSDFGEFRSRFDEAVAVQLRGRSLTGELVSDGSLESDQLDLQLAEQLDQAGPWGQGFPEPLFDDWFEIEQQRTVGGRHAKMTLRRKDCSEILEAIAFNQAESMPAQQGATIHAAYRLSVNEFRGARTLQLMIEYFQVVK</sequence>
<dbReference type="InterPro" id="IPR004610">
    <property type="entry name" value="RecJ"/>
</dbReference>
<evidence type="ECO:0000313" key="11">
    <source>
        <dbReference type="Proteomes" id="UP000235015"/>
    </source>
</evidence>
<keyword evidence="3" id="KW-0540">Nuclease</keyword>
<dbReference type="Pfam" id="PF17768">
    <property type="entry name" value="RecJ_OB"/>
    <property type="match status" value="1"/>
</dbReference>
<dbReference type="Pfam" id="PF01368">
    <property type="entry name" value="DHH"/>
    <property type="match status" value="1"/>
</dbReference>
<keyword evidence="6" id="KW-0175">Coiled coil</keyword>
<dbReference type="InterPro" id="IPR041122">
    <property type="entry name" value="RecJ_OB"/>
</dbReference>
<dbReference type="GO" id="GO:0003676">
    <property type="term" value="F:nucleic acid binding"/>
    <property type="evidence" value="ECO:0007669"/>
    <property type="project" value="InterPro"/>
</dbReference>
<feature type="domain" description="DDH" evidence="7">
    <location>
        <begin position="67"/>
        <end position="227"/>
    </location>
</feature>
<dbReference type="InterPro" id="IPR003156">
    <property type="entry name" value="DHHA1_dom"/>
</dbReference>
<evidence type="ECO:0000259" key="7">
    <source>
        <dbReference type="Pfam" id="PF01368"/>
    </source>
</evidence>